<evidence type="ECO:0000256" key="4">
    <source>
        <dbReference type="PROSITE-ProRule" id="PRU01016"/>
    </source>
</evidence>
<dbReference type="AlphaFoldDB" id="A0A9P1FLD1"/>
<feature type="domain" description="Reverse transcriptase" evidence="6">
    <location>
        <begin position="272"/>
        <end position="496"/>
    </location>
</feature>
<evidence type="ECO:0000313" key="7">
    <source>
        <dbReference type="EMBL" id="CAI3978277.1"/>
    </source>
</evidence>
<protein>
    <submittedName>
        <fullName evidence="8">Type II methyltransferase M.NgoBI (M.NgoBI) (Cytosine-specific methyltransferase NgoBI) (M.NgoI) (Modification methylase NgoBI)</fullName>
    </submittedName>
</protein>
<dbReference type="SUPFAM" id="SSF56672">
    <property type="entry name" value="DNA/RNA polymerases"/>
    <property type="match status" value="1"/>
</dbReference>
<evidence type="ECO:0000256" key="1">
    <source>
        <dbReference type="ARBA" id="ARBA00022603"/>
    </source>
</evidence>
<evidence type="ECO:0000256" key="2">
    <source>
        <dbReference type="ARBA" id="ARBA00022679"/>
    </source>
</evidence>
<dbReference type="Gene3D" id="3.40.50.150">
    <property type="entry name" value="Vaccinia Virus protein VP39"/>
    <property type="match status" value="1"/>
</dbReference>
<dbReference type="EMBL" id="CAMXCT020000401">
    <property type="protein sequence ID" value="CAL1131652.1"/>
    <property type="molecule type" value="Genomic_DNA"/>
</dbReference>
<reference evidence="8 9" key="2">
    <citation type="submission" date="2024-05" db="EMBL/GenBank/DDBJ databases">
        <authorList>
            <person name="Chen Y."/>
            <person name="Shah S."/>
            <person name="Dougan E. K."/>
            <person name="Thang M."/>
            <person name="Chan C."/>
        </authorList>
    </citation>
    <scope>NUCLEOTIDE SEQUENCE [LARGE SCALE GENOMIC DNA]</scope>
</reference>
<comment type="similarity">
    <text evidence="4">Belongs to the class I-like SAM-binding methyltransferase superfamily. C5-methyltransferase family.</text>
</comment>
<feature type="active site" evidence="4">
    <location>
        <position position="77"/>
    </location>
</feature>
<dbReference type="Pfam" id="PF00078">
    <property type="entry name" value="RVT_1"/>
    <property type="match status" value="1"/>
</dbReference>
<dbReference type="InterPro" id="IPR001525">
    <property type="entry name" value="C5_MeTfrase"/>
</dbReference>
<gene>
    <name evidence="7" type="ORF">C1SCF055_LOCUS6342</name>
</gene>
<dbReference type="NCBIfam" id="TIGR00675">
    <property type="entry name" value="dcm"/>
    <property type="match status" value="1"/>
</dbReference>
<keyword evidence="1 4" id="KW-0489">Methyltransferase</keyword>
<proteinExistence type="inferred from homology"/>
<dbReference type="InterPro" id="IPR029063">
    <property type="entry name" value="SAM-dependent_MTases_sf"/>
</dbReference>
<name>A0A9P1FLD1_9DINO</name>
<reference evidence="7" key="1">
    <citation type="submission" date="2022-10" db="EMBL/GenBank/DDBJ databases">
        <authorList>
            <person name="Chen Y."/>
            <person name="Dougan E. K."/>
            <person name="Chan C."/>
            <person name="Rhodes N."/>
            <person name="Thang M."/>
        </authorList>
    </citation>
    <scope>NUCLEOTIDE SEQUENCE</scope>
</reference>
<dbReference type="GO" id="GO:0032259">
    <property type="term" value="P:methylation"/>
    <property type="evidence" value="ECO:0007669"/>
    <property type="project" value="UniProtKB-KW"/>
</dbReference>
<dbReference type="InterPro" id="IPR043502">
    <property type="entry name" value="DNA/RNA_pol_sf"/>
</dbReference>
<dbReference type="GO" id="GO:0008168">
    <property type="term" value="F:methyltransferase activity"/>
    <property type="evidence" value="ECO:0007669"/>
    <property type="project" value="UniProtKB-KW"/>
</dbReference>
<dbReference type="Pfam" id="PF00145">
    <property type="entry name" value="DNA_methylase"/>
    <property type="match status" value="1"/>
</dbReference>
<dbReference type="PROSITE" id="PS51679">
    <property type="entry name" value="SAM_MT_C5"/>
    <property type="match status" value="1"/>
</dbReference>
<dbReference type="SUPFAM" id="SSF53335">
    <property type="entry name" value="S-adenosyl-L-methionine-dependent methyltransferases"/>
    <property type="match status" value="1"/>
</dbReference>
<dbReference type="InterPro" id="IPR018117">
    <property type="entry name" value="C5_DNA_meth_AS"/>
</dbReference>
<dbReference type="Proteomes" id="UP001152797">
    <property type="component" value="Unassembled WGS sequence"/>
</dbReference>
<feature type="region of interest" description="Disordered" evidence="5">
    <location>
        <begin position="763"/>
        <end position="795"/>
    </location>
</feature>
<comment type="caution">
    <text evidence="7">The sequence shown here is derived from an EMBL/GenBank/DDBJ whole genome shotgun (WGS) entry which is preliminary data.</text>
</comment>
<dbReference type="EMBL" id="CAMXCT010000401">
    <property type="protein sequence ID" value="CAI3978277.1"/>
    <property type="molecule type" value="Genomic_DNA"/>
</dbReference>
<evidence type="ECO:0000313" key="9">
    <source>
        <dbReference type="Proteomes" id="UP001152797"/>
    </source>
</evidence>
<evidence type="ECO:0000259" key="6">
    <source>
        <dbReference type="Pfam" id="PF00078"/>
    </source>
</evidence>
<keyword evidence="3 4" id="KW-0949">S-adenosyl-L-methionine</keyword>
<dbReference type="PANTHER" id="PTHR48462">
    <property type="entry name" value="PROTEIN, PUTATIVE-RELATED"/>
    <property type="match status" value="1"/>
</dbReference>
<organism evidence="7">
    <name type="scientific">Cladocopium goreaui</name>
    <dbReference type="NCBI Taxonomy" id="2562237"/>
    <lineage>
        <taxon>Eukaryota</taxon>
        <taxon>Sar</taxon>
        <taxon>Alveolata</taxon>
        <taxon>Dinophyceae</taxon>
        <taxon>Suessiales</taxon>
        <taxon>Symbiodiniaceae</taxon>
        <taxon>Cladocopium</taxon>
    </lineage>
</organism>
<dbReference type="OrthoDB" id="447441at2759"/>
<evidence type="ECO:0000256" key="5">
    <source>
        <dbReference type="SAM" id="MobiDB-lite"/>
    </source>
</evidence>
<dbReference type="PROSITE" id="PS00094">
    <property type="entry name" value="C5_MTASE_1"/>
    <property type="match status" value="1"/>
</dbReference>
<dbReference type="EMBL" id="CAMXCT030000401">
    <property type="protein sequence ID" value="CAL4765589.1"/>
    <property type="molecule type" value="Genomic_DNA"/>
</dbReference>
<keyword evidence="9" id="KW-1185">Reference proteome</keyword>
<dbReference type="InterPro" id="IPR000477">
    <property type="entry name" value="RT_dom"/>
</dbReference>
<evidence type="ECO:0000256" key="3">
    <source>
        <dbReference type="ARBA" id="ARBA00022691"/>
    </source>
</evidence>
<keyword evidence="2 4" id="KW-0808">Transferase</keyword>
<dbReference type="PANTHER" id="PTHR48462:SF1">
    <property type="entry name" value="PROTEIN, PUTATIVE-RELATED"/>
    <property type="match status" value="1"/>
</dbReference>
<accession>A0A9P1FLD1</accession>
<evidence type="ECO:0000313" key="8">
    <source>
        <dbReference type="EMBL" id="CAL4765589.1"/>
    </source>
</evidence>
<sequence length="926" mass="100738">MPKRNLVLAEDCAGLGPLKESCKLAGLQSHVYYVSESDPKLLERLKKIYKPELVSKDAMKKKGIRQLIDIFGAGCPCQPFSPIGKRKGKKDPRAKVFERVVKRIQAWLPDTFVLENSKSLTNKKHAKFFKKLLTKLKSKGHYKVYWKVLDAFTHGALPQRRERLWIVGVNSYAMKGQFSWPKPLKNLKKIKLCKMLARKAQDYEFPKSSTGKKRLRTALKWEKCRVQGWDPKRMQADDLSVREMGLALGNAWLPAGLAQSRMWRPQGSEGDDVRPIAVGEVLRRLTATCLCSDVRNSARDLLCPLQVGVATRNGTEAVVHTARHWAQRHAGQAEQVLLKIDFSNAFNSVDRASLLRETRLRLPGLSPWAEWCYGLHSRLLFQGSPLSSETGVQQGDPLGPLLFSLALQPALQAAARGGPPELRPSLVVAYLDDVCLAGSYRQVSAGLVRLTAAARQVGLQVNPAKCELVACGGAAATVDMSFFPPGIPLNQTGTFSLLGAPIGDGSFCNQFTTSERVAKALPLLDALAVLPDAQTALLLLRHCASHCRMAYSIRVTPPDGLGPSLEAFDNAVRGCLEVACSGPLTAEAWLQATLSTRCGGLGLRSVARHSVAGYAASLWATVPLCKDMDPGYDPDFNAALNLVNMALPPADHLPVPARNLLAAPAPGREAFRAHLQLLQQEGAGAWLHALPSAALGLHVVTPLFRTMVRLRLRLPVSDSDTPCPLCDGTCDRFGDHARVCPCGGDRVKRHHQLRNILAGRAKTAGLQPEVEKPNLLPPRPELQGGPEDGEQPCGGGRRPADVWLPNWHLHGPAAFDIAVTSGMRQSVLTASVTDGSRASTDYEARKCQHLSTLEACTSEGLQFVPLVVEACGGGWGPIALKTWRSLGEAISARTGEGSSVESQRLLQSLGIALQRENARAVLRRLD</sequence>